<dbReference type="Proteomes" id="UP000826195">
    <property type="component" value="Unassembled WGS sequence"/>
</dbReference>
<gene>
    <name evidence="1" type="ORF">KQX54_013785</name>
</gene>
<proteinExistence type="predicted"/>
<reference evidence="1 2" key="1">
    <citation type="journal article" date="2021" name="J. Hered.">
        <title>A chromosome-level genome assembly of the parasitoid wasp, Cotesia glomerata (Hymenoptera: Braconidae).</title>
        <authorList>
            <person name="Pinto B.J."/>
            <person name="Weis J.J."/>
            <person name="Gamble T."/>
            <person name="Ode P.J."/>
            <person name="Paul R."/>
            <person name="Zaspel J.M."/>
        </authorList>
    </citation>
    <scope>NUCLEOTIDE SEQUENCE [LARGE SCALE GENOMIC DNA]</scope>
    <source>
        <strain evidence="1">CgM1</strain>
    </source>
</reference>
<protein>
    <submittedName>
        <fullName evidence="1">Uncharacterized protein</fullName>
    </submittedName>
</protein>
<dbReference type="EMBL" id="JAHXZJ010000374">
    <property type="protein sequence ID" value="KAH0561145.1"/>
    <property type="molecule type" value="Genomic_DNA"/>
</dbReference>
<dbReference type="AlphaFoldDB" id="A0AAV7IZ88"/>
<keyword evidence="2" id="KW-1185">Reference proteome</keyword>
<name>A0AAV7IZ88_COTGL</name>
<evidence type="ECO:0000313" key="1">
    <source>
        <dbReference type="EMBL" id="KAH0561145.1"/>
    </source>
</evidence>
<sequence>MVIKLFSHCGSQAQILSVQHKLYLVLRYLLFRVINVSSSEHSTIAIANNSQVTSNNNEVLSITTDTKKRKITTPAQDTIRLKIQECESQLNFEVRKRDAGFGDDENRHKIKKLRLDLESEKSKLKTLQQNAERQQIFRNERNARLK</sequence>
<comment type="caution">
    <text evidence="1">The sequence shown here is derived from an EMBL/GenBank/DDBJ whole genome shotgun (WGS) entry which is preliminary data.</text>
</comment>
<accession>A0AAV7IZ88</accession>
<organism evidence="1 2">
    <name type="scientific">Cotesia glomerata</name>
    <name type="common">Lepidopteran parasitic wasp</name>
    <name type="synonym">Apanteles glomeratus</name>
    <dbReference type="NCBI Taxonomy" id="32391"/>
    <lineage>
        <taxon>Eukaryota</taxon>
        <taxon>Metazoa</taxon>
        <taxon>Ecdysozoa</taxon>
        <taxon>Arthropoda</taxon>
        <taxon>Hexapoda</taxon>
        <taxon>Insecta</taxon>
        <taxon>Pterygota</taxon>
        <taxon>Neoptera</taxon>
        <taxon>Endopterygota</taxon>
        <taxon>Hymenoptera</taxon>
        <taxon>Apocrita</taxon>
        <taxon>Ichneumonoidea</taxon>
        <taxon>Braconidae</taxon>
        <taxon>Microgastrinae</taxon>
        <taxon>Cotesia</taxon>
    </lineage>
</organism>
<evidence type="ECO:0000313" key="2">
    <source>
        <dbReference type="Proteomes" id="UP000826195"/>
    </source>
</evidence>